<gene>
    <name evidence="2" type="ORF">GEOBRER4_n1594</name>
</gene>
<dbReference type="InterPro" id="IPR013766">
    <property type="entry name" value="Thioredoxin_domain"/>
</dbReference>
<name>A0A7R7FTC1_9BACT</name>
<dbReference type="InterPro" id="IPR036249">
    <property type="entry name" value="Thioredoxin-like_sf"/>
</dbReference>
<sequence>MAELLAGEAAVVQINSDESPRLSARFMVRGIPVVHLLRKGSSVGQLQGAQSAESVVSWFRRSARDR</sequence>
<dbReference type="Proteomes" id="UP000515472">
    <property type="component" value="Chromosome"/>
</dbReference>
<accession>A0A7R7FTC1</accession>
<feature type="domain" description="Thioredoxin" evidence="1">
    <location>
        <begin position="4"/>
        <end position="59"/>
    </location>
</feature>
<protein>
    <submittedName>
        <fullName evidence="2">Thioredoxin 2</fullName>
    </submittedName>
</protein>
<dbReference type="Pfam" id="PF00085">
    <property type="entry name" value="Thioredoxin"/>
    <property type="match status" value="1"/>
</dbReference>
<keyword evidence="3" id="KW-1185">Reference proteome</keyword>
<evidence type="ECO:0000313" key="2">
    <source>
        <dbReference type="EMBL" id="BCO11317.1"/>
    </source>
</evidence>
<organism evidence="2 3">
    <name type="scientific">Citrifermentans bremense</name>
    <dbReference type="NCBI Taxonomy" id="60035"/>
    <lineage>
        <taxon>Bacteria</taxon>
        <taxon>Pseudomonadati</taxon>
        <taxon>Thermodesulfobacteriota</taxon>
        <taxon>Desulfuromonadia</taxon>
        <taxon>Geobacterales</taxon>
        <taxon>Geobacteraceae</taxon>
        <taxon>Citrifermentans</taxon>
    </lineage>
</organism>
<evidence type="ECO:0000313" key="3">
    <source>
        <dbReference type="Proteomes" id="UP000515472"/>
    </source>
</evidence>
<dbReference type="Gene3D" id="3.40.30.10">
    <property type="entry name" value="Glutaredoxin"/>
    <property type="match status" value="1"/>
</dbReference>
<dbReference type="AlphaFoldDB" id="A0A7R7FTC1"/>
<dbReference type="CDD" id="cd02947">
    <property type="entry name" value="TRX_family"/>
    <property type="match status" value="1"/>
</dbReference>
<dbReference type="SUPFAM" id="SSF52833">
    <property type="entry name" value="Thioredoxin-like"/>
    <property type="match status" value="1"/>
</dbReference>
<proteinExistence type="predicted"/>
<evidence type="ECO:0000259" key="1">
    <source>
        <dbReference type="Pfam" id="PF00085"/>
    </source>
</evidence>
<dbReference type="EMBL" id="AP023213">
    <property type="protein sequence ID" value="BCO11317.1"/>
    <property type="molecule type" value="Genomic_DNA"/>
</dbReference>
<reference evidence="2 3" key="1">
    <citation type="submission" date="2020-06" db="EMBL/GenBank/DDBJ databases">
        <title>Interaction of electrochemicaly active bacteria, Geobacter bremensis R4 on different carbon anode.</title>
        <authorList>
            <person name="Meng L."/>
            <person name="Yoshida N."/>
        </authorList>
    </citation>
    <scope>NUCLEOTIDE SEQUENCE [LARGE SCALE GENOMIC DNA]</scope>
    <source>
        <strain evidence="2 3">R4</strain>
    </source>
</reference>